<sequence length="49" mass="5449">MRGGRKNSVHSKRRARTLRLPGRRERMLAIDAGRACSRVARASCAAGER</sequence>
<dbReference type="Proteomes" id="UP001272137">
    <property type="component" value="Unassembled WGS sequence"/>
</dbReference>
<dbReference type="EMBL" id="QXCT01000002">
    <property type="protein sequence ID" value="MDW9254318.1"/>
    <property type="molecule type" value="Genomic_DNA"/>
</dbReference>
<name>A0AAW9CTZ0_BURTH</name>
<evidence type="ECO:0000313" key="1">
    <source>
        <dbReference type="EMBL" id="MDW9254318.1"/>
    </source>
</evidence>
<accession>A0AAW9CTZ0</accession>
<dbReference type="AlphaFoldDB" id="A0AAW9CTZ0"/>
<organism evidence="1 2">
    <name type="scientific">Burkholderia thailandensis</name>
    <dbReference type="NCBI Taxonomy" id="57975"/>
    <lineage>
        <taxon>Bacteria</taxon>
        <taxon>Pseudomonadati</taxon>
        <taxon>Pseudomonadota</taxon>
        <taxon>Betaproteobacteria</taxon>
        <taxon>Burkholderiales</taxon>
        <taxon>Burkholderiaceae</taxon>
        <taxon>Burkholderia</taxon>
        <taxon>pseudomallei group</taxon>
    </lineage>
</organism>
<gene>
    <name evidence="1" type="ORF">C7S16_0289</name>
</gene>
<reference evidence="1" key="1">
    <citation type="submission" date="2018-08" db="EMBL/GenBank/DDBJ databases">
        <title>Identification of Burkholderia cepacia strains that express a Burkholderia pseudomallei-like capsular polysaccharide.</title>
        <authorList>
            <person name="Burtnick M.N."/>
            <person name="Vongsouvath M."/>
            <person name="Newton P."/>
            <person name="Wuthiekanun V."/>
            <person name="Limmathurotsakul D."/>
            <person name="Brett P.J."/>
            <person name="Chantratita N."/>
            <person name="Dance D.A."/>
        </authorList>
    </citation>
    <scope>NUCLEOTIDE SEQUENCE</scope>
    <source>
        <strain evidence="1">SBXCC001</strain>
    </source>
</reference>
<protein>
    <submittedName>
        <fullName evidence="1">Uncharacterized protein</fullName>
    </submittedName>
</protein>
<comment type="caution">
    <text evidence="1">The sequence shown here is derived from an EMBL/GenBank/DDBJ whole genome shotgun (WGS) entry which is preliminary data.</text>
</comment>
<proteinExistence type="predicted"/>
<evidence type="ECO:0000313" key="2">
    <source>
        <dbReference type="Proteomes" id="UP001272137"/>
    </source>
</evidence>